<gene>
    <name evidence="3" type="ORF">ACJIZ3_025309</name>
</gene>
<evidence type="ECO:0000256" key="1">
    <source>
        <dbReference type="ARBA" id="ARBA00022884"/>
    </source>
</evidence>
<evidence type="ECO:0000256" key="2">
    <source>
        <dbReference type="SAM" id="MobiDB-lite"/>
    </source>
</evidence>
<comment type="caution">
    <text evidence="3">The sequence shown here is derived from an EMBL/GenBank/DDBJ whole genome shotgun (WGS) entry which is preliminary data.</text>
</comment>
<dbReference type="PANTHER" id="PTHR10501">
    <property type="entry name" value="U1 SMALL NUCLEAR RIBONUCLEOPROTEIN A/U2 SMALL NUCLEAR RIBONUCLEOPROTEIN B"/>
    <property type="match status" value="1"/>
</dbReference>
<reference evidence="3 4" key="1">
    <citation type="submission" date="2024-12" db="EMBL/GenBank/DDBJ databases">
        <title>The unique morphological basis and parallel evolutionary history of personate flowers in Penstemon.</title>
        <authorList>
            <person name="Depatie T.H."/>
            <person name="Wessinger C.A."/>
        </authorList>
    </citation>
    <scope>NUCLEOTIDE SEQUENCE [LARGE SCALE GENOMIC DNA]</scope>
    <source>
        <strain evidence="3">WTNN_2</strain>
        <tissue evidence="3">Leaf</tissue>
    </source>
</reference>
<dbReference type="EMBL" id="JBJXBP010000003">
    <property type="protein sequence ID" value="KAL3840718.1"/>
    <property type="molecule type" value="Genomic_DNA"/>
</dbReference>
<name>A0ABD3TWS3_9LAMI</name>
<dbReference type="AlphaFoldDB" id="A0ABD3TWS3"/>
<evidence type="ECO:0000313" key="3">
    <source>
        <dbReference type="EMBL" id="KAL3840718.1"/>
    </source>
</evidence>
<dbReference type="Gene3D" id="3.30.70.330">
    <property type="match status" value="1"/>
</dbReference>
<dbReference type="GO" id="GO:0003723">
    <property type="term" value="F:RNA binding"/>
    <property type="evidence" value="ECO:0007669"/>
    <property type="project" value="UniProtKB-KW"/>
</dbReference>
<feature type="region of interest" description="Disordered" evidence="2">
    <location>
        <begin position="1"/>
        <end position="31"/>
    </location>
</feature>
<accession>A0ABD3TWS3</accession>
<proteinExistence type="predicted"/>
<sequence>MANSQYGGRSWSTASGLPSRPPKLTGKRSRSEFGLPCHRSILAYHKHLESSLQMLIYYDDRVSLTVGAVYDLPIGSRQGDLARHQVNLPFDYYRQNGPSSYATTRVGGIRSEILLPPDASNTLIVEGFPAVCTHREASRILFINGALLFFLCPGEGLLALCFVEFDTPAQAATAMDCLQGYKFDRDDINSSHLRLQFSRSVARSGGGQR</sequence>
<organism evidence="3 4">
    <name type="scientific">Penstemon smallii</name>
    <dbReference type="NCBI Taxonomy" id="265156"/>
    <lineage>
        <taxon>Eukaryota</taxon>
        <taxon>Viridiplantae</taxon>
        <taxon>Streptophyta</taxon>
        <taxon>Embryophyta</taxon>
        <taxon>Tracheophyta</taxon>
        <taxon>Spermatophyta</taxon>
        <taxon>Magnoliopsida</taxon>
        <taxon>eudicotyledons</taxon>
        <taxon>Gunneridae</taxon>
        <taxon>Pentapetalae</taxon>
        <taxon>asterids</taxon>
        <taxon>lamiids</taxon>
        <taxon>Lamiales</taxon>
        <taxon>Plantaginaceae</taxon>
        <taxon>Cheloneae</taxon>
        <taxon>Penstemon</taxon>
    </lineage>
</organism>
<dbReference type="SUPFAM" id="SSF54928">
    <property type="entry name" value="RNA-binding domain, RBD"/>
    <property type="match status" value="1"/>
</dbReference>
<feature type="compositionally biased region" description="Polar residues" evidence="2">
    <location>
        <begin position="1"/>
        <end position="16"/>
    </location>
</feature>
<keyword evidence="1" id="KW-0694">RNA-binding</keyword>
<dbReference type="Proteomes" id="UP001634393">
    <property type="component" value="Unassembled WGS sequence"/>
</dbReference>
<evidence type="ECO:0000313" key="4">
    <source>
        <dbReference type="Proteomes" id="UP001634393"/>
    </source>
</evidence>
<dbReference type="InterPro" id="IPR035979">
    <property type="entry name" value="RBD_domain_sf"/>
</dbReference>
<protein>
    <recommendedName>
        <fullName evidence="5">RRM domain-containing protein</fullName>
    </recommendedName>
</protein>
<dbReference type="InterPro" id="IPR012677">
    <property type="entry name" value="Nucleotide-bd_a/b_plait_sf"/>
</dbReference>
<evidence type="ECO:0008006" key="5">
    <source>
        <dbReference type="Google" id="ProtNLM"/>
    </source>
</evidence>
<keyword evidence="4" id="KW-1185">Reference proteome</keyword>